<dbReference type="VEuPathDB" id="TrichDB:TVAGG3_0655540"/>
<evidence type="ECO:0000313" key="4">
    <source>
        <dbReference type="Proteomes" id="UP000001542"/>
    </source>
</evidence>
<dbReference type="KEGG" id="tva:4751141"/>
<feature type="transmembrane region" description="Helical" evidence="1">
    <location>
        <begin position="452"/>
        <end position="475"/>
    </location>
</feature>
<keyword evidence="2" id="KW-0732">Signal</keyword>
<keyword evidence="1" id="KW-0472">Membrane</keyword>
<reference evidence="3" key="1">
    <citation type="submission" date="2006-10" db="EMBL/GenBank/DDBJ databases">
        <authorList>
            <person name="Amadeo P."/>
            <person name="Zhao Q."/>
            <person name="Wortman J."/>
            <person name="Fraser-Liggett C."/>
            <person name="Carlton J."/>
        </authorList>
    </citation>
    <scope>NUCLEOTIDE SEQUENCE</scope>
    <source>
        <strain evidence="3">G3</strain>
    </source>
</reference>
<dbReference type="VEuPathDB" id="TrichDB:TVAG_104680"/>
<keyword evidence="1" id="KW-0812">Transmembrane</keyword>
<sequence length="489" mass="54429">MFLSLVSFSLSQAIIAGRGTIDVRGMDSIGLTFTPPESDKQNYFVVLNSNEFERLQTINIVYDSLTIKKGTSSVDKLYYFYATFKKTYEIPEFIIGYYPAPLLPIKGPLTELYSYIVVLLPTIDDMIYHFDNSNQPNIKYVTSDDLSTPKTLDDKFPLEIAANKYAIITVKGINEPLDMMTLYLMQIKDGKGLTERVFQCGGFNVLDAVTGARFYKETVNGYAIPNGPAFPSELKWGVNDLTFKDGSGQDGVYTYKFELPANSVLVLAKTQGMKDIMGSYAYNDDLSSGNGYFDDNTLAVVANSKTKVTISSIIYPTLRVILFNTTHLEYINNMTIVLDTKKYETPSNFEDKYHAVFFANPSSVDFDIKNVDYEIKVRDPSGVDLNKKNGPFFVHIKDIGKKGTKKVTVEFQPELKSYALKESIGSADTNKFLLKSGSYTKEDPDKGLSGGIIALIIIIVIVVIVVVAVLIWCCCCKKESDHSGSGENV</sequence>
<keyword evidence="1" id="KW-1133">Transmembrane helix</keyword>
<feature type="signal peptide" evidence="2">
    <location>
        <begin position="1"/>
        <end position="16"/>
    </location>
</feature>
<gene>
    <name evidence="3" type="ORF">TVAG_104680</name>
</gene>
<accession>A2FNU2</accession>
<dbReference type="PANTHER" id="PTHR16861:SF4">
    <property type="entry name" value="SH3 DOMAIN PROTEIN (AFU_ORTHOLOGUE AFUA_1G13610)"/>
    <property type="match status" value="1"/>
</dbReference>
<keyword evidence="4" id="KW-1185">Reference proteome</keyword>
<dbReference type="Proteomes" id="UP000001542">
    <property type="component" value="Unassembled WGS sequence"/>
</dbReference>
<evidence type="ECO:0000313" key="3">
    <source>
        <dbReference type="EMBL" id="EAX93423.1"/>
    </source>
</evidence>
<feature type="chain" id="PRO_5005659190" evidence="2">
    <location>
        <begin position="17"/>
        <end position="489"/>
    </location>
</feature>
<dbReference type="InParanoid" id="A2FNU2"/>
<dbReference type="EMBL" id="DS113913">
    <property type="protein sequence ID" value="EAX93423.1"/>
    <property type="molecule type" value="Genomic_DNA"/>
</dbReference>
<dbReference type="PANTHER" id="PTHR16861">
    <property type="entry name" value="GLYCOPROTEIN 38"/>
    <property type="match status" value="1"/>
</dbReference>
<organism evidence="3 4">
    <name type="scientific">Trichomonas vaginalis (strain ATCC PRA-98 / G3)</name>
    <dbReference type="NCBI Taxonomy" id="412133"/>
    <lineage>
        <taxon>Eukaryota</taxon>
        <taxon>Metamonada</taxon>
        <taxon>Parabasalia</taxon>
        <taxon>Trichomonadida</taxon>
        <taxon>Trichomonadidae</taxon>
        <taxon>Trichomonas</taxon>
    </lineage>
</organism>
<protein>
    <submittedName>
        <fullName evidence="3">Uncharacterized protein</fullName>
    </submittedName>
</protein>
<evidence type="ECO:0000256" key="1">
    <source>
        <dbReference type="SAM" id="Phobius"/>
    </source>
</evidence>
<reference evidence="3" key="2">
    <citation type="journal article" date="2007" name="Science">
        <title>Draft genome sequence of the sexually transmitted pathogen Trichomonas vaginalis.</title>
        <authorList>
            <person name="Carlton J.M."/>
            <person name="Hirt R.P."/>
            <person name="Silva J.C."/>
            <person name="Delcher A.L."/>
            <person name="Schatz M."/>
            <person name="Zhao Q."/>
            <person name="Wortman J.R."/>
            <person name="Bidwell S.L."/>
            <person name="Alsmark U.C.M."/>
            <person name="Besteiro S."/>
            <person name="Sicheritz-Ponten T."/>
            <person name="Noel C.J."/>
            <person name="Dacks J.B."/>
            <person name="Foster P.G."/>
            <person name="Simillion C."/>
            <person name="Van de Peer Y."/>
            <person name="Miranda-Saavedra D."/>
            <person name="Barton G.J."/>
            <person name="Westrop G.D."/>
            <person name="Mueller S."/>
            <person name="Dessi D."/>
            <person name="Fiori P.L."/>
            <person name="Ren Q."/>
            <person name="Paulsen I."/>
            <person name="Zhang H."/>
            <person name="Bastida-Corcuera F.D."/>
            <person name="Simoes-Barbosa A."/>
            <person name="Brown M.T."/>
            <person name="Hayes R.D."/>
            <person name="Mukherjee M."/>
            <person name="Okumura C.Y."/>
            <person name="Schneider R."/>
            <person name="Smith A.J."/>
            <person name="Vanacova S."/>
            <person name="Villalvazo M."/>
            <person name="Haas B.J."/>
            <person name="Pertea M."/>
            <person name="Feldblyum T.V."/>
            <person name="Utterback T.R."/>
            <person name="Shu C.L."/>
            <person name="Osoegawa K."/>
            <person name="de Jong P.J."/>
            <person name="Hrdy I."/>
            <person name="Horvathova L."/>
            <person name="Zubacova Z."/>
            <person name="Dolezal P."/>
            <person name="Malik S.B."/>
            <person name="Logsdon J.M. Jr."/>
            <person name="Henze K."/>
            <person name="Gupta A."/>
            <person name="Wang C.C."/>
            <person name="Dunne R.L."/>
            <person name="Upcroft J.A."/>
            <person name="Upcroft P."/>
            <person name="White O."/>
            <person name="Salzberg S.L."/>
            <person name="Tang P."/>
            <person name="Chiu C.-H."/>
            <person name="Lee Y.-S."/>
            <person name="Embley T.M."/>
            <person name="Coombs G.H."/>
            <person name="Mottram J.C."/>
            <person name="Tachezy J."/>
            <person name="Fraser-Liggett C.M."/>
            <person name="Johnson P.J."/>
        </authorList>
    </citation>
    <scope>NUCLEOTIDE SEQUENCE [LARGE SCALE GENOMIC DNA]</scope>
    <source>
        <strain evidence="3">G3</strain>
    </source>
</reference>
<evidence type="ECO:0000256" key="2">
    <source>
        <dbReference type="SAM" id="SignalP"/>
    </source>
</evidence>
<name>A2FNU2_TRIV3</name>
<proteinExistence type="predicted"/>
<dbReference type="AlphaFoldDB" id="A2FNU2"/>
<dbReference type="RefSeq" id="XP_001306353.1">
    <property type="nucleotide sequence ID" value="XM_001306352.1"/>
</dbReference>